<organism evidence="21 22">
    <name type="scientific">Nostocoides japonicum T1-X7</name>
    <dbReference type="NCBI Taxonomy" id="1194083"/>
    <lineage>
        <taxon>Bacteria</taxon>
        <taxon>Bacillati</taxon>
        <taxon>Actinomycetota</taxon>
        <taxon>Actinomycetes</taxon>
        <taxon>Micrococcales</taxon>
        <taxon>Intrasporangiaceae</taxon>
        <taxon>Nostocoides</taxon>
    </lineage>
</organism>
<keyword evidence="12 18" id="KW-0067">ATP-binding</keyword>
<evidence type="ECO:0000259" key="20">
    <source>
        <dbReference type="Pfam" id="PF08245"/>
    </source>
</evidence>
<evidence type="ECO:0000256" key="2">
    <source>
        <dbReference type="ARBA" id="ARBA00004799"/>
    </source>
</evidence>
<dbReference type="EC" id="6.3.2.17" evidence="7"/>
<evidence type="ECO:0000256" key="8">
    <source>
        <dbReference type="ARBA" id="ARBA00019357"/>
    </source>
</evidence>
<keyword evidence="10" id="KW-0479">Metal-binding</keyword>
<evidence type="ECO:0000256" key="10">
    <source>
        <dbReference type="ARBA" id="ARBA00022723"/>
    </source>
</evidence>
<dbReference type="STRING" id="1194083.BN12_160008"/>
<dbReference type="InterPro" id="IPR036565">
    <property type="entry name" value="Mur-like_cat_sf"/>
</dbReference>
<dbReference type="SUPFAM" id="SSF53623">
    <property type="entry name" value="MurD-like peptide ligases, catalytic domain"/>
    <property type="match status" value="1"/>
</dbReference>
<evidence type="ECO:0000256" key="6">
    <source>
        <dbReference type="ARBA" id="ARBA00013023"/>
    </source>
</evidence>
<dbReference type="PIRSF" id="PIRSF001563">
    <property type="entry name" value="Folylpolyglu_synth"/>
    <property type="match status" value="1"/>
</dbReference>
<comment type="subunit">
    <text evidence="5">Monomer.</text>
</comment>
<dbReference type="InterPro" id="IPR001645">
    <property type="entry name" value="Folylpolyglutamate_synth"/>
</dbReference>
<dbReference type="Gene3D" id="3.90.190.20">
    <property type="entry name" value="Mur ligase, C-terminal domain"/>
    <property type="match status" value="1"/>
</dbReference>
<evidence type="ECO:0000256" key="4">
    <source>
        <dbReference type="ARBA" id="ARBA00008276"/>
    </source>
</evidence>
<keyword evidence="14" id="KW-0289">Folate biosynthesis</keyword>
<evidence type="ECO:0000313" key="21">
    <source>
        <dbReference type="EMBL" id="CCH77033.1"/>
    </source>
</evidence>
<evidence type="ECO:0000256" key="15">
    <source>
        <dbReference type="ARBA" id="ARBA00030592"/>
    </source>
</evidence>
<evidence type="ECO:0000256" key="5">
    <source>
        <dbReference type="ARBA" id="ARBA00011245"/>
    </source>
</evidence>
<comment type="cofactor">
    <cofactor evidence="1">
        <name>Mg(2+)</name>
        <dbReference type="ChEBI" id="CHEBI:18420"/>
    </cofactor>
</comment>
<dbReference type="InterPro" id="IPR013221">
    <property type="entry name" value="Mur_ligase_cen"/>
</dbReference>
<comment type="catalytic activity">
    <reaction evidence="16">
        <text>(6S)-5,6,7,8-tetrahydrofolyl-(gamma-L-Glu)(n) + L-glutamate + ATP = (6S)-5,6,7,8-tetrahydrofolyl-(gamma-L-Glu)(n+1) + ADP + phosphate + H(+)</text>
        <dbReference type="Rhea" id="RHEA:10580"/>
        <dbReference type="Rhea" id="RHEA-COMP:14738"/>
        <dbReference type="Rhea" id="RHEA-COMP:14740"/>
        <dbReference type="ChEBI" id="CHEBI:15378"/>
        <dbReference type="ChEBI" id="CHEBI:29985"/>
        <dbReference type="ChEBI" id="CHEBI:30616"/>
        <dbReference type="ChEBI" id="CHEBI:43474"/>
        <dbReference type="ChEBI" id="CHEBI:141005"/>
        <dbReference type="ChEBI" id="CHEBI:456216"/>
        <dbReference type="EC" id="6.3.2.17"/>
    </reaction>
</comment>
<dbReference type="Pfam" id="PF08245">
    <property type="entry name" value="Mur_ligase_M"/>
    <property type="match status" value="1"/>
</dbReference>
<comment type="pathway">
    <text evidence="2">Cofactor biosynthesis; tetrahydrofolate biosynthesis; 7,8-dihydrofolate from 2-amino-4-hydroxy-6-hydroxymethyl-7,8-dihydropteridine diphosphate and 4-aminobenzoate: step 2/2.</text>
</comment>
<dbReference type="GO" id="GO:0005737">
    <property type="term" value="C:cytoplasm"/>
    <property type="evidence" value="ECO:0007669"/>
    <property type="project" value="TreeGrafter"/>
</dbReference>
<evidence type="ECO:0000256" key="14">
    <source>
        <dbReference type="ARBA" id="ARBA00022909"/>
    </source>
</evidence>
<dbReference type="GO" id="GO:0005524">
    <property type="term" value="F:ATP binding"/>
    <property type="evidence" value="ECO:0007669"/>
    <property type="project" value="UniProtKB-KW"/>
</dbReference>
<feature type="domain" description="Mur ligase C-terminal" evidence="19">
    <location>
        <begin position="322"/>
        <end position="437"/>
    </location>
</feature>
<accession>A0A077LTR8</accession>
<evidence type="ECO:0000256" key="17">
    <source>
        <dbReference type="ARBA" id="ARBA00049161"/>
    </source>
</evidence>
<keyword evidence="11 18" id="KW-0547">Nucleotide-binding</keyword>
<evidence type="ECO:0000256" key="9">
    <source>
        <dbReference type="ARBA" id="ARBA00022598"/>
    </source>
</evidence>
<feature type="domain" description="Mur ligase central" evidence="20">
    <location>
        <begin position="155"/>
        <end position="295"/>
    </location>
</feature>
<dbReference type="GO" id="GO:0046872">
    <property type="term" value="F:metal ion binding"/>
    <property type="evidence" value="ECO:0007669"/>
    <property type="project" value="UniProtKB-KW"/>
</dbReference>
<dbReference type="PANTHER" id="PTHR11136:SF0">
    <property type="entry name" value="DIHYDROFOLATE SYNTHETASE-RELATED"/>
    <property type="match status" value="1"/>
</dbReference>
<dbReference type="Proteomes" id="UP000035721">
    <property type="component" value="Unassembled WGS sequence"/>
</dbReference>
<reference evidence="21 22" key="1">
    <citation type="journal article" date="2013" name="ISME J.">
        <title>A metabolic model for members of the genus Tetrasphaera involved in enhanced biological phosphorus removal.</title>
        <authorList>
            <person name="Kristiansen R."/>
            <person name="Nguyen H.T.T."/>
            <person name="Saunders A.M."/>
            <person name="Nielsen J.L."/>
            <person name="Wimmer R."/>
            <person name="Le V.Q."/>
            <person name="McIlroy S.J."/>
            <person name="Petrovski S."/>
            <person name="Seviour R.J."/>
            <person name="Calteau A."/>
            <person name="Nielsen K.L."/>
            <person name="Nielsen P.H."/>
        </authorList>
    </citation>
    <scope>NUCLEOTIDE SEQUENCE [LARGE SCALE GENOMIC DNA]</scope>
    <source>
        <strain evidence="21 22">T1-X7</strain>
    </source>
</reference>
<dbReference type="Pfam" id="PF02875">
    <property type="entry name" value="Mur_ligase_C"/>
    <property type="match status" value="1"/>
</dbReference>
<evidence type="ECO:0000313" key="22">
    <source>
        <dbReference type="Proteomes" id="UP000035721"/>
    </source>
</evidence>
<comment type="pathway">
    <text evidence="3">Cofactor biosynthesis; tetrahydrofolylpolyglutamate biosynthesis.</text>
</comment>
<evidence type="ECO:0000256" key="3">
    <source>
        <dbReference type="ARBA" id="ARBA00005150"/>
    </source>
</evidence>
<sequence length="462" mass="48956">MTPAPDAAQREAARNLEIAKRLREVEEEILARAPEHDLQPSLDRVEAVMELLGDPQRAFPLVHVTGTNGKTSTTRIIEALLRALGLTTGRFTSPHLHTMRERISIGGQPIDPERFIAAYDDVLPYIEMVDGRSAADGGPQMTFFEVLVCIGYAAFADAPVDVAVVEVGMGGRWDATNVADGSVAVVAPVDIDHTHFLGSSIEQIATEKSGIIKSDAIAVSAVQDPEVAAILRDRAEEVDARLAVESVDFGILQSDVAVGGQLFSMRGLAGDYDELYLPLHGAHQAHNAALAVAAVEAFLGGGEQRLDPDLLRSGLASVRSPGRLEIVRRSPTVIVDAAHNPHGARALATALREAFTFGRLVGVLAVMRDKDASEILEALEPVLDEVVVTRTTSPRALTPAELGELAAEIFGEHRVTVVADLPDALDRAAELADEGGVNGGVVATGSVVTAAEVRMLLGVTDE</sequence>
<dbReference type="GO" id="GO:0046656">
    <property type="term" value="P:folic acid biosynthetic process"/>
    <property type="evidence" value="ECO:0007669"/>
    <property type="project" value="UniProtKB-KW"/>
</dbReference>
<dbReference type="GO" id="GO:0008841">
    <property type="term" value="F:dihydrofolate synthase activity"/>
    <property type="evidence" value="ECO:0007669"/>
    <property type="project" value="UniProtKB-EC"/>
</dbReference>
<dbReference type="InterPro" id="IPR004101">
    <property type="entry name" value="Mur_ligase_C"/>
</dbReference>
<comment type="similarity">
    <text evidence="4 18">Belongs to the folylpolyglutamate synthase family.</text>
</comment>
<keyword evidence="13" id="KW-0460">Magnesium</keyword>
<evidence type="ECO:0000256" key="13">
    <source>
        <dbReference type="ARBA" id="ARBA00022842"/>
    </source>
</evidence>
<dbReference type="EMBL" id="CAJB01000068">
    <property type="protein sequence ID" value="CCH77033.1"/>
    <property type="molecule type" value="Genomic_DNA"/>
</dbReference>
<keyword evidence="9 18" id="KW-0436">Ligase</keyword>
<dbReference type="GO" id="GO:0004326">
    <property type="term" value="F:tetrahydrofolylpolyglutamate synthase activity"/>
    <property type="evidence" value="ECO:0007669"/>
    <property type="project" value="UniProtKB-EC"/>
</dbReference>
<evidence type="ECO:0000256" key="1">
    <source>
        <dbReference type="ARBA" id="ARBA00001946"/>
    </source>
</evidence>
<evidence type="ECO:0000259" key="19">
    <source>
        <dbReference type="Pfam" id="PF02875"/>
    </source>
</evidence>
<dbReference type="RefSeq" id="WP_048550135.1">
    <property type="nucleotide sequence ID" value="NZ_HF570958.1"/>
</dbReference>
<proteinExistence type="inferred from homology"/>
<comment type="catalytic activity">
    <reaction evidence="17">
        <text>7,8-dihydropteroate + L-glutamate + ATP = 7,8-dihydrofolate + ADP + phosphate + H(+)</text>
        <dbReference type="Rhea" id="RHEA:23584"/>
        <dbReference type="ChEBI" id="CHEBI:15378"/>
        <dbReference type="ChEBI" id="CHEBI:17839"/>
        <dbReference type="ChEBI" id="CHEBI:29985"/>
        <dbReference type="ChEBI" id="CHEBI:30616"/>
        <dbReference type="ChEBI" id="CHEBI:43474"/>
        <dbReference type="ChEBI" id="CHEBI:57451"/>
        <dbReference type="ChEBI" id="CHEBI:456216"/>
        <dbReference type="EC" id="6.3.2.12"/>
    </reaction>
</comment>
<dbReference type="Gene3D" id="3.40.1190.10">
    <property type="entry name" value="Mur-like, catalytic domain"/>
    <property type="match status" value="1"/>
</dbReference>
<protein>
    <recommendedName>
        <fullName evidence="8">Dihydrofolate synthase/folylpolyglutamate synthase</fullName>
        <ecNumber evidence="6">6.3.2.12</ecNumber>
        <ecNumber evidence="7">6.3.2.17</ecNumber>
    </recommendedName>
    <alternativeName>
        <fullName evidence="15">Tetrahydrofolylpolyglutamate synthase</fullName>
    </alternativeName>
</protein>
<dbReference type="InterPro" id="IPR036615">
    <property type="entry name" value="Mur_ligase_C_dom_sf"/>
</dbReference>
<dbReference type="EC" id="6.3.2.12" evidence="6"/>
<dbReference type="SUPFAM" id="SSF53244">
    <property type="entry name" value="MurD-like peptide ligases, peptide-binding domain"/>
    <property type="match status" value="1"/>
</dbReference>
<dbReference type="AlphaFoldDB" id="A0A077LTR8"/>
<dbReference type="NCBIfam" id="TIGR01499">
    <property type="entry name" value="folC"/>
    <property type="match status" value="1"/>
</dbReference>
<dbReference type="PANTHER" id="PTHR11136">
    <property type="entry name" value="FOLYLPOLYGLUTAMATE SYNTHASE-RELATED"/>
    <property type="match status" value="1"/>
</dbReference>
<dbReference type="OrthoDB" id="9809356at2"/>
<keyword evidence="22" id="KW-1185">Reference proteome</keyword>
<comment type="caution">
    <text evidence="21">The sequence shown here is derived from an EMBL/GenBank/DDBJ whole genome shotgun (WGS) entry which is preliminary data.</text>
</comment>
<name>A0A077LTR8_9MICO</name>
<evidence type="ECO:0000256" key="7">
    <source>
        <dbReference type="ARBA" id="ARBA00013025"/>
    </source>
</evidence>
<gene>
    <name evidence="21" type="ORF">BN12_160008</name>
</gene>
<evidence type="ECO:0000256" key="11">
    <source>
        <dbReference type="ARBA" id="ARBA00022741"/>
    </source>
</evidence>
<evidence type="ECO:0000256" key="12">
    <source>
        <dbReference type="ARBA" id="ARBA00022840"/>
    </source>
</evidence>
<evidence type="ECO:0000256" key="18">
    <source>
        <dbReference type="PIRNR" id="PIRNR001563"/>
    </source>
</evidence>
<dbReference type="FunFam" id="3.40.1190.10:FF:000004">
    <property type="entry name" value="Dihydrofolate synthase/folylpolyglutamate synthase"/>
    <property type="match status" value="1"/>
</dbReference>
<evidence type="ECO:0000256" key="16">
    <source>
        <dbReference type="ARBA" id="ARBA00047493"/>
    </source>
</evidence>